<dbReference type="OrthoDB" id="9783435at2"/>
<dbReference type="GO" id="GO:0008865">
    <property type="term" value="F:fructokinase activity"/>
    <property type="evidence" value="ECO:0007669"/>
    <property type="project" value="UniProtKB-EC"/>
</dbReference>
<evidence type="ECO:0000256" key="5">
    <source>
        <dbReference type="ARBA" id="ARBA00038887"/>
    </source>
</evidence>
<dbReference type="PANTHER" id="PTHR42742">
    <property type="entry name" value="TRANSCRIPTIONAL REPRESSOR MPRA"/>
    <property type="match status" value="1"/>
</dbReference>
<dbReference type="Proteomes" id="UP000094256">
    <property type="component" value="Chromosome"/>
</dbReference>
<keyword evidence="3" id="KW-0862">Zinc</keyword>
<dbReference type="EC" id="2.7.1.4" evidence="5"/>
<name>A0A1B3Z7U0_9SPHN</name>
<dbReference type="KEGG" id="span:AWL63_05415"/>
<keyword evidence="7" id="KW-0808">Transferase</keyword>
<evidence type="ECO:0000256" key="2">
    <source>
        <dbReference type="ARBA" id="ARBA00022723"/>
    </source>
</evidence>
<evidence type="ECO:0000256" key="6">
    <source>
        <dbReference type="ARBA" id="ARBA00048451"/>
    </source>
</evidence>
<dbReference type="Pfam" id="PF00480">
    <property type="entry name" value="ROK"/>
    <property type="match status" value="1"/>
</dbReference>
<sequence length="296" mass="30136">MADSARVAAIELGGTKCIAAIARGRDILSRERWPTRPPAETLPTILDWIAEAAAGEPLAAIGIGGFGPLVVDPADSNYGKIGSTPKPHWSGFDLRGAVAARFAVPIGFDTDVAGAALAEGRWGAARGCGTHVYVTIGTGVGAGIVVDGKPLHGASHPEVGHIRVRRDPADTFAGACPFHGDCLEGLVSGPAIAKRAGKPAEQLAPDDPLWDRVADEIAELVMTIMLTVPPQRIVIGGGVGSNERLLPRIRSTATARLAGYGPGSDAAAIERLIVSPGLGDDAGPLGAVALALAAAE</sequence>
<proteinExistence type="predicted"/>
<gene>
    <name evidence="7" type="ORF">AWL63_05415</name>
</gene>
<dbReference type="STRING" id="1560345.AWL63_05415"/>
<organism evidence="7 8">
    <name type="scientific">Sphingomonas panacis</name>
    <dbReference type="NCBI Taxonomy" id="1560345"/>
    <lineage>
        <taxon>Bacteria</taxon>
        <taxon>Pseudomonadati</taxon>
        <taxon>Pseudomonadota</taxon>
        <taxon>Alphaproteobacteria</taxon>
        <taxon>Sphingomonadales</taxon>
        <taxon>Sphingomonadaceae</taxon>
        <taxon>Sphingomonas</taxon>
    </lineage>
</organism>
<keyword evidence="4" id="KW-0460">Magnesium</keyword>
<dbReference type="PROSITE" id="PS01125">
    <property type="entry name" value="ROK"/>
    <property type="match status" value="1"/>
</dbReference>
<keyword evidence="8" id="KW-1185">Reference proteome</keyword>
<dbReference type="InterPro" id="IPR051804">
    <property type="entry name" value="Carb_Metab_Reg_Kinase/Isom"/>
</dbReference>
<dbReference type="RefSeq" id="WP_069204064.1">
    <property type="nucleotide sequence ID" value="NZ_CP014168.1"/>
</dbReference>
<comment type="catalytic activity">
    <reaction evidence="6">
        <text>D-fructose + ATP = D-fructose 6-phosphate + ADP + H(+)</text>
        <dbReference type="Rhea" id="RHEA:16125"/>
        <dbReference type="ChEBI" id="CHEBI:15378"/>
        <dbReference type="ChEBI" id="CHEBI:30616"/>
        <dbReference type="ChEBI" id="CHEBI:37721"/>
        <dbReference type="ChEBI" id="CHEBI:61527"/>
        <dbReference type="ChEBI" id="CHEBI:456216"/>
        <dbReference type="EC" id="2.7.1.4"/>
    </reaction>
</comment>
<evidence type="ECO:0000256" key="4">
    <source>
        <dbReference type="ARBA" id="ARBA00022842"/>
    </source>
</evidence>
<evidence type="ECO:0000313" key="7">
    <source>
        <dbReference type="EMBL" id="AOH83490.1"/>
    </source>
</evidence>
<comment type="cofactor">
    <cofactor evidence="1">
        <name>Mg(2+)</name>
        <dbReference type="ChEBI" id="CHEBI:18420"/>
    </cofactor>
</comment>
<dbReference type="InterPro" id="IPR049874">
    <property type="entry name" value="ROK_cs"/>
</dbReference>
<dbReference type="GO" id="GO:0046872">
    <property type="term" value="F:metal ion binding"/>
    <property type="evidence" value="ECO:0007669"/>
    <property type="project" value="UniProtKB-KW"/>
</dbReference>
<evidence type="ECO:0000313" key="8">
    <source>
        <dbReference type="Proteomes" id="UP000094256"/>
    </source>
</evidence>
<evidence type="ECO:0000256" key="1">
    <source>
        <dbReference type="ARBA" id="ARBA00001946"/>
    </source>
</evidence>
<evidence type="ECO:0000256" key="3">
    <source>
        <dbReference type="ARBA" id="ARBA00022833"/>
    </source>
</evidence>
<dbReference type="PANTHER" id="PTHR42742:SF3">
    <property type="entry name" value="FRUCTOKINASE"/>
    <property type="match status" value="1"/>
</dbReference>
<accession>A0A1B3Z7U0</accession>
<dbReference type="InterPro" id="IPR000600">
    <property type="entry name" value="ROK"/>
</dbReference>
<dbReference type="Gene3D" id="3.30.420.40">
    <property type="match status" value="2"/>
</dbReference>
<dbReference type="AlphaFoldDB" id="A0A1B3Z7U0"/>
<keyword evidence="7" id="KW-0418">Kinase</keyword>
<keyword evidence="2" id="KW-0479">Metal-binding</keyword>
<dbReference type="CDD" id="cd24067">
    <property type="entry name" value="ASKHA_NBD_ROK_BsFRK-like"/>
    <property type="match status" value="1"/>
</dbReference>
<protein>
    <recommendedName>
        <fullName evidence="5">fructokinase</fullName>
        <ecNumber evidence="5">2.7.1.4</ecNumber>
    </recommendedName>
</protein>
<dbReference type="InterPro" id="IPR043129">
    <property type="entry name" value="ATPase_NBD"/>
</dbReference>
<dbReference type="SUPFAM" id="SSF53067">
    <property type="entry name" value="Actin-like ATPase domain"/>
    <property type="match status" value="1"/>
</dbReference>
<reference evidence="7 8" key="1">
    <citation type="submission" date="2016-01" db="EMBL/GenBank/DDBJ databases">
        <title>Complete genome and mega plasmid sequence of Sphingomonas panacis DCY99 elicits systemic resistance in rice to Xanthomonas oryzae.</title>
        <authorList>
            <person name="Kim Y.J."/>
            <person name="Yang D.C."/>
            <person name="Sing P."/>
        </authorList>
    </citation>
    <scope>NUCLEOTIDE SEQUENCE [LARGE SCALE GENOMIC DNA]</scope>
    <source>
        <strain evidence="7 8">DCY99</strain>
    </source>
</reference>
<dbReference type="EMBL" id="CP014168">
    <property type="protein sequence ID" value="AOH83490.1"/>
    <property type="molecule type" value="Genomic_DNA"/>
</dbReference>